<dbReference type="Proteomes" id="UP000321248">
    <property type="component" value="Unassembled WGS sequence"/>
</dbReference>
<organism evidence="1 2">
    <name type="scientific">Alkalisalibacterium limincola</name>
    <dbReference type="NCBI Taxonomy" id="2699169"/>
    <lineage>
        <taxon>Bacteria</taxon>
        <taxon>Pseudomonadati</taxon>
        <taxon>Pseudomonadota</taxon>
        <taxon>Gammaproteobacteria</taxon>
        <taxon>Lysobacterales</taxon>
        <taxon>Lysobacteraceae</taxon>
        <taxon>Alkalisalibacterium</taxon>
    </lineage>
</organism>
<evidence type="ECO:0000313" key="2">
    <source>
        <dbReference type="Proteomes" id="UP000321248"/>
    </source>
</evidence>
<protein>
    <submittedName>
        <fullName evidence="1">(Na+)-NQR maturation NqrM</fullName>
    </submittedName>
</protein>
<name>A0A5C8KUR1_9GAMM</name>
<dbReference type="EMBL" id="VRTS01000002">
    <property type="protein sequence ID" value="TXK64971.1"/>
    <property type="molecule type" value="Genomic_DNA"/>
</dbReference>
<dbReference type="InterPro" id="IPR007495">
    <property type="entry name" value="NqrM"/>
</dbReference>
<dbReference type="RefSeq" id="WP_147890891.1">
    <property type="nucleotide sequence ID" value="NZ_VRTS01000002.1"/>
</dbReference>
<gene>
    <name evidence="1" type="primary">nqrM</name>
    <name evidence="1" type="ORF">FU658_03910</name>
</gene>
<comment type="caution">
    <text evidence="1">The sequence shown here is derived from an EMBL/GenBank/DDBJ whole genome shotgun (WGS) entry which is preliminary data.</text>
</comment>
<reference evidence="1 2" key="1">
    <citation type="submission" date="2019-08" db="EMBL/GenBank/DDBJ databases">
        <authorList>
            <person name="Karlyshev A.V."/>
        </authorList>
    </citation>
    <scope>NUCLEOTIDE SEQUENCE [LARGE SCALE GENOMIC DNA]</scope>
    <source>
        <strain evidence="1 2">Alg18-2.2</strain>
    </source>
</reference>
<dbReference type="PANTHER" id="PTHR40691">
    <property type="entry name" value="(NA+)-NQR MATURATION NQRM"/>
    <property type="match status" value="1"/>
</dbReference>
<keyword evidence="2" id="KW-1185">Reference proteome</keyword>
<dbReference type="PANTHER" id="PTHR40691:SF3">
    <property type="entry name" value="(NA+)-NQR MATURATION NQRM"/>
    <property type="match status" value="1"/>
</dbReference>
<evidence type="ECO:0000313" key="1">
    <source>
        <dbReference type="EMBL" id="TXK64971.1"/>
    </source>
</evidence>
<accession>A0A5C8KUR1</accession>
<sequence length="73" mass="7378">MLMTFLAAIVLVGLLFAGMTIGVMMGRKPVQGSCGGLGSVGVTGDCGMCGRKAGEACAKGESLPDDGARNERR</sequence>
<dbReference type="Pfam" id="PF04400">
    <property type="entry name" value="NqrM"/>
    <property type="match status" value="1"/>
</dbReference>
<dbReference type="AlphaFoldDB" id="A0A5C8KUR1"/>
<proteinExistence type="predicted"/>
<dbReference type="OrthoDB" id="5296227at2"/>